<keyword evidence="2" id="KW-1185">Reference proteome</keyword>
<accession>A0A9W7ST37</accession>
<comment type="caution">
    <text evidence="1">The sequence shown here is derived from an EMBL/GenBank/DDBJ whole genome shotgun (WGS) entry which is preliminary data.</text>
</comment>
<dbReference type="Proteomes" id="UP001138500">
    <property type="component" value="Unassembled WGS sequence"/>
</dbReference>
<evidence type="ECO:0000313" key="2">
    <source>
        <dbReference type="Proteomes" id="UP001138500"/>
    </source>
</evidence>
<reference evidence="1 2" key="1">
    <citation type="journal article" date="2018" name="IMA Fungus">
        <title>IMA Genome-F 10: Nine draft genome sequences of Claviceps purpurea s.lat., including C. arundinis, C. humidiphila, and C. cf. spartinae, pseudomolecules for the pitch canker pathogen Fusarium circinatum, draft genome of Davidsoniella eucalypti, Grosmannia galeiformis, Quambalaria eucalypti, and Teratosphaeria destructans.</title>
        <authorList>
            <person name="Wingfield B.D."/>
            <person name="Liu M."/>
            <person name="Nguyen H.D."/>
            <person name="Lane F.A."/>
            <person name="Morgan S.W."/>
            <person name="De Vos L."/>
            <person name="Wilken P.M."/>
            <person name="Duong T.A."/>
            <person name="Aylward J."/>
            <person name="Coetzee M.P."/>
            <person name="Dadej K."/>
            <person name="De Beer Z.W."/>
            <person name="Findlay W."/>
            <person name="Havenga M."/>
            <person name="Kolarik M."/>
            <person name="Menzies J.G."/>
            <person name="Naidoo K."/>
            <person name="Pochopski O."/>
            <person name="Shoukouhi P."/>
            <person name="Santana Q.C."/>
            <person name="Seifert K.A."/>
            <person name="Soal N."/>
            <person name="Steenkamp E.T."/>
            <person name="Tatham C.T."/>
            <person name="van der Nest M.A."/>
            <person name="Wingfield M.J."/>
        </authorList>
    </citation>
    <scope>NUCLEOTIDE SEQUENCE [LARGE SCALE GENOMIC DNA]</scope>
    <source>
        <strain evidence="1">CMW44962</strain>
    </source>
</reference>
<name>A0A9W7ST37_9PEZI</name>
<gene>
    <name evidence="1" type="ORF">Tdes44962_MAKER02533</name>
</gene>
<dbReference type="EMBL" id="RIBY02001778">
    <property type="protein sequence ID" value="KAH9828170.1"/>
    <property type="molecule type" value="Genomic_DNA"/>
</dbReference>
<protein>
    <submittedName>
        <fullName evidence="1">Uncharacterized protein</fullName>
    </submittedName>
</protein>
<dbReference type="AlphaFoldDB" id="A0A9W7ST37"/>
<reference evidence="1 2" key="2">
    <citation type="journal article" date="2021" name="Curr. Genet.">
        <title>Genetic response to nitrogen starvation in the aggressive Eucalyptus foliar pathogen Teratosphaeria destructans.</title>
        <authorList>
            <person name="Havenga M."/>
            <person name="Wingfield B.D."/>
            <person name="Wingfield M.J."/>
            <person name="Dreyer L.L."/>
            <person name="Roets F."/>
            <person name="Aylward J."/>
        </authorList>
    </citation>
    <scope>NUCLEOTIDE SEQUENCE [LARGE SCALE GENOMIC DNA]</scope>
    <source>
        <strain evidence="1">CMW44962</strain>
    </source>
</reference>
<proteinExistence type="predicted"/>
<organism evidence="1 2">
    <name type="scientific">Teratosphaeria destructans</name>
    <dbReference type="NCBI Taxonomy" id="418781"/>
    <lineage>
        <taxon>Eukaryota</taxon>
        <taxon>Fungi</taxon>
        <taxon>Dikarya</taxon>
        <taxon>Ascomycota</taxon>
        <taxon>Pezizomycotina</taxon>
        <taxon>Dothideomycetes</taxon>
        <taxon>Dothideomycetidae</taxon>
        <taxon>Mycosphaerellales</taxon>
        <taxon>Teratosphaeriaceae</taxon>
        <taxon>Teratosphaeria</taxon>
    </lineage>
</organism>
<sequence length="80" mass="9207">MVRYNFRRAHVSCKMAIHRLRARQPALALKSICRATLEAVDGCVDEAIYLGCVVCVHFWPDIEAPAVKEKPRDPFFDIKY</sequence>
<evidence type="ECO:0000313" key="1">
    <source>
        <dbReference type="EMBL" id="KAH9828170.1"/>
    </source>
</evidence>